<dbReference type="AlphaFoldDB" id="A8MGY0"/>
<keyword evidence="3" id="KW-1185">Reference proteome</keyword>
<reference evidence="3" key="1">
    <citation type="submission" date="2007-10" db="EMBL/GenBank/DDBJ databases">
        <title>Complete genome of Alkaliphilus oremlandii OhILAs.</title>
        <authorList>
            <person name="Copeland A."/>
            <person name="Lucas S."/>
            <person name="Lapidus A."/>
            <person name="Barry K."/>
            <person name="Detter J.C."/>
            <person name="Glavina del Rio T."/>
            <person name="Hammon N."/>
            <person name="Israni S."/>
            <person name="Dalin E."/>
            <person name="Tice H."/>
            <person name="Pitluck S."/>
            <person name="Chain P."/>
            <person name="Malfatti S."/>
            <person name="Shin M."/>
            <person name="Vergez L."/>
            <person name="Schmutz J."/>
            <person name="Larimer F."/>
            <person name="Land M."/>
            <person name="Hauser L."/>
            <person name="Kyrpides N."/>
            <person name="Mikhailova N."/>
            <person name="Stolz J.F."/>
            <person name="Dawson A."/>
            <person name="Fisher E."/>
            <person name="Crable B."/>
            <person name="Perera E."/>
            <person name="Lisak J."/>
            <person name="Ranganathan M."/>
            <person name="Basu P."/>
            <person name="Richardson P."/>
        </authorList>
    </citation>
    <scope>NUCLEOTIDE SEQUENCE [LARGE SCALE GENOMIC DNA]</scope>
    <source>
        <strain evidence="3">OhILAs</strain>
    </source>
</reference>
<dbReference type="Proteomes" id="UP000000269">
    <property type="component" value="Chromosome"/>
</dbReference>
<sequence length="85" mass="9634">MHRQFNRKGGNSMAVMKFNETRSASCRFITGLDGEGREKIMTRTIANFKTDSTLDDVYEVALAVASLYPYSVKTVNMAERCELME</sequence>
<dbReference type="InterPro" id="IPR012454">
    <property type="entry name" value="DUF1659"/>
</dbReference>
<feature type="domain" description="DUF1659" evidence="1">
    <location>
        <begin position="14"/>
        <end position="84"/>
    </location>
</feature>
<name>A8MGY0_ALKOO</name>
<protein>
    <recommendedName>
        <fullName evidence="1">DUF1659 domain-containing protein</fullName>
    </recommendedName>
</protein>
<accession>A8MGY0</accession>
<dbReference type="Pfam" id="PF07872">
    <property type="entry name" value="DUF1659"/>
    <property type="match status" value="1"/>
</dbReference>
<dbReference type="EMBL" id="CP000853">
    <property type="protein sequence ID" value="ABW18674.1"/>
    <property type="molecule type" value="Genomic_DNA"/>
</dbReference>
<proteinExistence type="predicted"/>
<evidence type="ECO:0000313" key="3">
    <source>
        <dbReference type="Proteomes" id="UP000000269"/>
    </source>
</evidence>
<dbReference type="HOGENOM" id="CLU_2505459_0_0_9"/>
<organism evidence="2 3">
    <name type="scientific">Alkaliphilus oremlandii (strain OhILAs)</name>
    <name type="common">Clostridium oremlandii (strain OhILAs)</name>
    <dbReference type="NCBI Taxonomy" id="350688"/>
    <lineage>
        <taxon>Bacteria</taxon>
        <taxon>Bacillati</taxon>
        <taxon>Bacillota</taxon>
        <taxon>Clostridia</taxon>
        <taxon>Peptostreptococcales</taxon>
        <taxon>Natronincolaceae</taxon>
        <taxon>Alkaliphilus</taxon>
    </lineage>
</organism>
<dbReference type="KEGG" id="aoe:Clos_1128"/>
<dbReference type="STRING" id="350688.Clos_1128"/>
<evidence type="ECO:0000259" key="1">
    <source>
        <dbReference type="Pfam" id="PF07872"/>
    </source>
</evidence>
<gene>
    <name evidence="2" type="ordered locus">Clos_1128</name>
</gene>
<evidence type="ECO:0000313" key="2">
    <source>
        <dbReference type="EMBL" id="ABW18674.1"/>
    </source>
</evidence>